<keyword evidence="1" id="KW-0472">Membrane</keyword>
<dbReference type="AlphaFoldDB" id="A0A832I0U3"/>
<name>A0A832I0U3_UNCEI</name>
<evidence type="ECO:0008006" key="3">
    <source>
        <dbReference type="Google" id="ProtNLM"/>
    </source>
</evidence>
<feature type="transmembrane region" description="Helical" evidence="1">
    <location>
        <begin position="185"/>
        <end position="203"/>
    </location>
</feature>
<gene>
    <name evidence="2" type="ORF">ENR23_06435</name>
</gene>
<feature type="transmembrane region" description="Helical" evidence="1">
    <location>
        <begin position="305"/>
        <end position="324"/>
    </location>
</feature>
<proteinExistence type="predicted"/>
<organism evidence="2">
    <name type="scientific">Eiseniibacteriota bacterium</name>
    <dbReference type="NCBI Taxonomy" id="2212470"/>
    <lineage>
        <taxon>Bacteria</taxon>
        <taxon>Candidatus Eiseniibacteriota</taxon>
    </lineage>
</organism>
<accession>A0A832I0U3</accession>
<evidence type="ECO:0000256" key="1">
    <source>
        <dbReference type="SAM" id="Phobius"/>
    </source>
</evidence>
<feature type="transmembrane region" description="Helical" evidence="1">
    <location>
        <begin position="107"/>
        <end position="126"/>
    </location>
</feature>
<feature type="transmembrane region" description="Helical" evidence="1">
    <location>
        <begin position="344"/>
        <end position="368"/>
    </location>
</feature>
<evidence type="ECO:0000313" key="2">
    <source>
        <dbReference type="EMBL" id="HGZ43049.1"/>
    </source>
</evidence>
<keyword evidence="1" id="KW-1133">Transmembrane helix</keyword>
<reference evidence="2" key="1">
    <citation type="journal article" date="2020" name="mSystems">
        <title>Genome- and Community-Level Interaction Insights into Carbon Utilization and Element Cycling Functions of Hydrothermarchaeota in Hydrothermal Sediment.</title>
        <authorList>
            <person name="Zhou Z."/>
            <person name="Liu Y."/>
            <person name="Xu W."/>
            <person name="Pan J."/>
            <person name="Luo Z.H."/>
            <person name="Li M."/>
        </authorList>
    </citation>
    <scope>NUCLEOTIDE SEQUENCE [LARGE SCALE GENOMIC DNA]</scope>
    <source>
        <strain evidence="2">SpSt-381</strain>
    </source>
</reference>
<feature type="transmembrane region" description="Helical" evidence="1">
    <location>
        <begin position="256"/>
        <end position="273"/>
    </location>
</feature>
<protein>
    <recommendedName>
        <fullName evidence="3">Glycosyltransferase RgtA/B/C/D-like domain-containing protein</fullName>
    </recommendedName>
</protein>
<keyword evidence="1" id="KW-0812">Transmembrane</keyword>
<comment type="caution">
    <text evidence="2">The sequence shown here is derived from an EMBL/GenBank/DDBJ whole genome shotgun (WGS) entry which is preliminary data.</text>
</comment>
<feature type="transmembrane region" description="Helical" evidence="1">
    <location>
        <begin position="280"/>
        <end position="299"/>
    </location>
</feature>
<sequence length="504" mass="52405">MAWFVFRDALGYYFAQDDFAGLARARGVLPPLEGPWRWISGQLYFDVMRAVAGLEAAAYRAASLGAHAAVSAGLALALARRYGAAAGLAGAAFFAAHPSLYTALYSVSGIGEILSAGFALAALAAFDARGAARWLAPAAFALSLMCKENTVLLPLALALSSATGAPGEPAAPPHARTARRPLDPVLRATFAVGALGAALFMAGDAFGVRAGLPGSAAYSVGLGRHVLDNLLTYAGWTVHIATPLVRGVTDAVDPPAMPWGAALLAAWTTGLFVPALRRRGWLAAGALGALWLAPVLPLRNHTYHYYLYAPLLAAGWSVAILFDAARAGLAARGARAGAVAARPVAGRAGAVAAFALAALFAANGAALVRRNETMPLGATGLRADPTVDRAIIARHVRDGLARAALPEGATLALWCPRAFQPGLSPAAAADTTRDTYYEANLRSALMEGIAVRVLFPNVRAVRFVRAFAPDPARPLWAVVRTDGVLQVASQDELARMLAARPEIR</sequence>
<dbReference type="EMBL" id="DSQF01000012">
    <property type="protein sequence ID" value="HGZ43049.1"/>
    <property type="molecule type" value="Genomic_DNA"/>
</dbReference>